<proteinExistence type="inferred from homology"/>
<dbReference type="RefSeq" id="WP_131837786.1">
    <property type="nucleotide sequence ID" value="NZ_SLWB01000001.1"/>
</dbReference>
<feature type="active site" description="Proton acceptor" evidence="8">
    <location>
        <position position="108"/>
    </location>
</feature>
<dbReference type="GO" id="GO:0016787">
    <property type="term" value="F:hydrolase activity"/>
    <property type="evidence" value="ECO:0007669"/>
    <property type="project" value="UniProtKB-KW"/>
</dbReference>
<sequence length="266" mass="30537">MKLRFPLLLMLLLGLSVYAVQHNSKADNEARYELPKSSSRTQIVKHTGYTLSYSEDDEQAFWVAYVLTKEHVEQRSAKRTNKFIDDPAVRTGSATNADYARSGYDRGHLAPAADMGWSETTMKESFFFSNMSPQEPSFNRGIWKDLEEQVRAWAIDNERIYIATGPVLSGNLERIGPSGVSVPRYYYKVILDYTQPELKAIGFIMPNQKSTRSVKDFAVPVDSVERFTGIDFFYTLPDDLEKHLESQVDLNLWSWKQKKVRKQPKS</sequence>
<dbReference type="CDD" id="cd00091">
    <property type="entry name" value="NUC"/>
    <property type="match status" value="1"/>
</dbReference>
<gene>
    <name evidence="14" type="ORF">CLV25_101219</name>
</gene>
<dbReference type="GO" id="GO:0003676">
    <property type="term" value="F:nucleic acid binding"/>
    <property type="evidence" value="ECO:0007669"/>
    <property type="project" value="InterPro"/>
</dbReference>
<feature type="signal peptide" evidence="11">
    <location>
        <begin position="1"/>
        <end position="19"/>
    </location>
</feature>
<dbReference type="InterPro" id="IPR044925">
    <property type="entry name" value="His-Me_finger_sf"/>
</dbReference>
<evidence type="ECO:0000256" key="9">
    <source>
        <dbReference type="PIRSR" id="PIRSR640255-2"/>
    </source>
</evidence>
<dbReference type="InterPro" id="IPR001604">
    <property type="entry name" value="Endo_G_ENPP1-like_dom"/>
</dbReference>
<dbReference type="PROSITE" id="PS01070">
    <property type="entry name" value="NUCLEASE_NON_SPEC"/>
    <property type="match status" value="1"/>
</dbReference>
<name>A0A4V2RQW9_9BACT</name>
<evidence type="ECO:0000256" key="7">
    <source>
        <dbReference type="ARBA" id="ARBA00022842"/>
    </source>
</evidence>
<feature type="domain" description="DNA/RNA non-specific endonuclease/pyrophosphatase/phosphodiesterase" evidence="13">
    <location>
        <begin position="45"/>
        <end position="239"/>
    </location>
</feature>
<dbReference type="EMBL" id="SLWB01000001">
    <property type="protein sequence ID" value="TCN73001.1"/>
    <property type="molecule type" value="Genomic_DNA"/>
</dbReference>
<dbReference type="GO" id="GO:0046872">
    <property type="term" value="F:metal ion binding"/>
    <property type="evidence" value="ECO:0007669"/>
    <property type="project" value="UniProtKB-KW"/>
</dbReference>
<evidence type="ECO:0000256" key="5">
    <source>
        <dbReference type="ARBA" id="ARBA00022759"/>
    </source>
</evidence>
<organism evidence="14 15">
    <name type="scientific">Acetobacteroides hydrogenigenes</name>
    <dbReference type="NCBI Taxonomy" id="979970"/>
    <lineage>
        <taxon>Bacteria</taxon>
        <taxon>Pseudomonadati</taxon>
        <taxon>Bacteroidota</taxon>
        <taxon>Bacteroidia</taxon>
        <taxon>Bacteroidales</taxon>
        <taxon>Rikenellaceae</taxon>
        <taxon>Acetobacteroides</taxon>
    </lineage>
</organism>
<dbReference type="SMART" id="SM00477">
    <property type="entry name" value="NUC"/>
    <property type="match status" value="1"/>
</dbReference>
<feature type="binding site" evidence="9">
    <location>
        <position position="139"/>
    </location>
    <ligand>
        <name>Mg(2+)</name>
        <dbReference type="ChEBI" id="CHEBI:18420"/>
        <note>catalytic</note>
    </ligand>
</feature>
<keyword evidence="5 10" id="KW-0255">Endonuclease</keyword>
<evidence type="ECO:0000313" key="15">
    <source>
        <dbReference type="Proteomes" id="UP000294830"/>
    </source>
</evidence>
<feature type="domain" description="ENPP1-3/EXOG-like endonuclease/phosphodiesterase" evidence="12">
    <location>
        <begin position="46"/>
        <end position="239"/>
    </location>
</feature>
<evidence type="ECO:0000313" key="14">
    <source>
        <dbReference type="EMBL" id="TCN73001.1"/>
    </source>
</evidence>
<dbReference type="GO" id="GO:0004519">
    <property type="term" value="F:endonuclease activity"/>
    <property type="evidence" value="ECO:0007669"/>
    <property type="project" value="UniProtKB-UniRule"/>
</dbReference>
<dbReference type="InterPro" id="IPR020821">
    <property type="entry name" value="ENPP1-3/EXOG-like_nuc-like"/>
</dbReference>
<evidence type="ECO:0000256" key="6">
    <source>
        <dbReference type="ARBA" id="ARBA00022801"/>
    </source>
</evidence>
<keyword evidence="15" id="KW-1185">Reference proteome</keyword>
<dbReference type="OrthoDB" id="9811262at2"/>
<feature type="chain" id="PRO_5020689986" description="Endonuclease" evidence="11">
    <location>
        <begin position="20"/>
        <end position="266"/>
    </location>
</feature>
<keyword evidence="7" id="KW-0460">Magnesium</keyword>
<dbReference type="AlphaFoldDB" id="A0A4V2RQW9"/>
<dbReference type="PANTHER" id="PTHR13966">
    <property type="entry name" value="ENDONUCLEASE RELATED"/>
    <property type="match status" value="1"/>
</dbReference>
<dbReference type="Proteomes" id="UP000294830">
    <property type="component" value="Unassembled WGS sequence"/>
</dbReference>
<dbReference type="SUPFAM" id="SSF54060">
    <property type="entry name" value="His-Me finger endonucleases"/>
    <property type="match status" value="1"/>
</dbReference>
<dbReference type="InterPro" id="IPR018524">
    <property type="entry name" value="DNA/RNA_endonuclease_AS"/>
</dbReference>
<comment type="cofactor">
    <cofactor evidence="1 10">
        <name>Mg(2+)</name>
        <dbReference type="ChEBI" id="CHEBI:18420"/>
    </cofactor>
</comment>
<dbReference type="InterPro" id="IPR040255">
    <property type="entry name" value="Non-specific_endonuclease"/>
</dbReference>
<reference evidence="14 15" key="1">
    <citation type="submission" date="2019-03" db="EMBL/GenBank/DDBJ databases">
        <title>Genomic Encyclopedia of Archaeal and Bacterial Type Strains, Phase II (KMG-II): from individual species to whole genera.</title>
        <authorList>
            <person name="Goeker M."/>
        </authorList>
    </citation>
    <scope>NUCLEOTIDE SEQUENCE [LARGE SCALE GENOMIC DNA]</scope>
    <source>
        <strain evidence="14 15">RL-C</strain>
    </source>
</reference>
<dbReference type="PANTHER" id="PTHR13966:SF5">
    <property type="entry name" value="ENDONUCLEASE G, MITOCHONDRIAL"/>
    <property type="match status" value="1"/>
</dbReference>
<keyword evidence="4 9" id="KW-0479">Metal-binding</keyword>
<keyword evidence="6 10" id="KW-0378">Hydrolase</keyword>
<accession>A0A4V2RQW9</accession>
<evidence type="ECO:0000256" key="2">
    <source>
        <dbReference type="ARBA" id="ARBA00010052"/>
    </source>
</evidence>
<dbReference type="Pfam" id="PF01223">
    <property type="entry name" value="Endonuclease_NS"/>
    <property type="match status" value="1"/>
</dbReference>
<evidence type="ECO:0000259" key="13">
    <source>
        <dbReference type="SMART" id="SM00892"/>
    </source>
</evidence>
<evidence type="ECO:0000256" key="4">
    <source>
        <dbReference type="ARBA" id="ARBA00022723"/>
    </source>
</evidence>
<comment type="similarity">
    <text evidence="2 10">Belongs to the DNA/RNA non-specific endonuclease family.</text>
</comment>
<protein>
    <recommendedName>
        <fullName evidence="10">Endonuclease</fullName>
        <ecNumber evidence="10">3.1.30.-</ecNumber>
    </recommendedName>
</protein>
<dbReference type="EC" id="3.1.30.-" evidence="10"/>
<dbReference type="SMART" id="SM00892">
    <property type="entry name" value="Endonuclease_NS"/>
    <property type="match status" value="1"/>
</dbReference>
<dbReference type="Gene3D" id="3.40.570.10">
    <property type="entry name" value="Extracellular Endonuclease, subunit A"/>
    <property type="match status" value="1"/>
</dbReference>
<evidence type="ECO:0000256" key="10">
    <source>
        <dbReference type="RuleBase" id="RU366055"/>
    </source>
</evidence>
<comment type="caution">
    <text evidence="14">The sequence shown here is derived from an EMBL/GenBank/DDBJ whole genome shotgun (WGS) entry which is preliminary data.</text>
</comment>
<evidence type="ECO:0000256" key="1">
    <source>
        <dbReference type="ARBA" id="ARBA00001946"/>
    </source>
</evidence>
<evidence type="ECO:0000256" key="3">
    <source>
        <dbReference type="ARBA" id="ARBA00022722"/>
    </source>
</evidence>
<dbReference type="InterPro" id="IPR044929">
    <property type="entry name" value="DNA/RNA_non-sp_Endonuclease_sf"/>
</dbReference>
<keyword evidence="3 10" id="KW-0540">Nuclease</keyword>
<keyword evidence="11" id="KW-0732">Signal</keyword>
<evidence type="ECO:0000259" key="12">
    <source>
        <dbReference type="SMART" id="SM00477"/>
    </source>
</evidence>
<evidence type="ECO:0000256" key="11">
    <source>
        <dbReference type="SAM" id="SignalP"/>
    </source>
</evidence>
<evidence type="ECO:0000256" key="8">
    <source>
        <dbReference type="PIRSR" id="PIRSR640255-1"/>
    </source>
</evidence>